<dbReference type="RefSeq" id="WP_364445217.1">
    <property type="nucleotide sequence ID" value="NZ_JBFARM010000002.1"/>
</dbReference>
<dbReference type="Pfam" id="PF13520">
    <property type="entry name" value="AA_permease_2"/>
    <property type="match status" value="1"/>
</dbReference>
<evidence type="ECO:0000313" key="7">
    <source>
        <dbReference type="EMBL" id="MEV4284784.1"/>
    </source>
</evidence>
<protein>
    <submittedName>
        <fullName evidence="7">Amino acid permease</fullName>
    </submittedName>
</protein>
<dbReference type="Proteomes" id="UP001552427">
    <property type="component" value="Unassembled WGS sequence"/>
</dbReference>
<dbReference type="Gene3D" id="1.20.1740.10">
    <property type="entry name" value="Amino acid/polyamine transporter I"/>
    <property type="match status" value="1"/>
</dbReference>
<evidence type="ECO:0000256" key="2">
    <source>
        <dbReference type="ARBA" id="ARBA00022448"/>
    </source>
</evidence>
<evidence type="ECO:0000256" key="5">
    <source>
        <dbReference type="ARBA" id="ARBA00023136"/>
    </source>
</evidence>
<keyword evidence="8" id="KW-1185">Reference proteome</keyword>
<feature type="transmembrane region" description="Helical" evidence="6">
    <location>
        <begin position="59"/>
        <end position="80"/>
    </location>
</feature>
<comment type="caution">
    <text evidence="7">The sequence shown here is derived from an EMBL/GenBank/DDBJ whole genome shotgun (WGS) entry which is preliminary data.</text>
</comment>
<dbReference type="InterPro" id="IPR002293">
    <property type="entry name" value="AA/rel_permease1"/>
</dbReference>
<feature type="transmembrane region" description="Helical" evidence="6">
    <location>
        <begin position="212"/>
        <end position="238"/>
    </location>
</feature>
<gene>
    <name evidence="7" type="ORF">AB0K40_04715</name>
</gene>
<evidence type="ECO:0000256" key="3">
    <source>
        <dbReference type="ARBA" id="ARBA00022692"/>
    </source>
</evidence>
<accession>A0ABV3GWZ4</accession>
<dbReference type="EMBL" id="JBFARM010000002">
    <property type="protein sequence ID" value="MEV4284784.1"/>
    <property type="molecule type" value="Genomic_DNA"/>
</dbReference>
<feature type="transmembrane region" description="Helical" evidence="6">
    <location>
        <begin position="140"/>
        <end position="158"/>
    </location>
</feature>
<keyword evidence="2" id="KW-0813">Transport</keyword>
<evidence type="ECO:0000256" key="1">
    <source>
        <dbReference type="ARBA" id="ARBA00004141"/>
    </source>
</evidence>
<evidence type="ECO:0000256" key="6">
    <source>
        <dbReference type="SAM" id="Phobius"/>
    </source>
</evidence>
<feature type="transmembrane region" description="Helical" evidence="6">
    <location>
        <begin position="359"/>
        <end position="379"/>
    </location>
</feature>
<feature type="transmembrane region" description="Helical" evidence="6">
    <location>
        <begin position="302"/>
        <end position="328"/>
    </location>
</feature>
<keyword evidence="5 6" id="KW-0472">Membrane</keyword>
<dbReference type="PIRSF" id="PIRSF006060">
    <property type="entry name" value="AA_transporter"/>
    <property type="match status" value="1"/>
</dbReference>
<sequence length="496" mass="53347">MSEPKTDSDELARFGYEQSFERRTGKFASFAVAFAFVSIATGIFTTYGSVLNSSGPLGIWTWPIAVIGQLAVALVIGSLASRIPVTGYAYQWTSRLANPVLGWIIGWISFMFLAVVVVAVDYTVASTVLPVLLDYTANGFVTWAVTAVILLGQAALIGGSTRRAEKVNNAAVSAELVGMVLLTVLLLVVAAIRNDMDFSNLWSHGAIPAEGYWSFGGLTSAGPWMLGFLLGAFTIVGFESAANLAEETNDPERVVPRAMWQAVLASGVLGFLFLIAVTLAAGDPVALAASGTPIADVIKNTLGPVVATLLLLLVVLAIFACGLVIMMTGTRLTWAMSRDERFPGWRQWKQVSPRFGTPLRATVFYVVLAEVILGLFSAFSEDALFTLFGAATLLPAVIYAATVALYLTKRRALPEGGKFDLGTWEKPVLAVSVVWLVFELSLFRDASFRDAWLYVLVMVVIGAAYLVTLLATRGRRALDMPDMHSIDAAFAQKEQS</sequence>
<feature type="transmembrane region" description="Helical" evidence="6">
    <location>
        <begin position="259"/>
        <end position="282"/>
    </location>
</feature>
<keyword evidence="3 6" id="KW-0812">Transmembrane</keyword>
<feature type="transmembrane region" description="Helical" evidence="6">
    <location>
        <begin position="100"/>
        <end position="120"/>
    </location>
</feature>
<keyword evidence="4 6" id="KW-1133">Transmembrane helix</keyword>
<feature type="transmembrane region" description="Helical" evidence="6">
    <location>
        <begin position="27"/>
        <end position="47"/>
    </location>
</feature>
<evidence type="ECO:0000313" key="8">
    <source>
        <dbReference type="Proteomes" id="UP001552427"/>
    </source>
</evidence>
<dbReference type="PANTHER" id="PTHR45649:SF26">
    <property type="entry name" value="OS04G0435100 PROTEIN"/>
    <property type="match status" value="1"/>
</dbReference>
<feature type="transmembrane region" description="Helical" evidence="6">
    <location>
        <begin position="170"/>
        <end position="192"/>
    </location>
</feature>
<comment type="subcellular location">
    <subcellularLocation>
        <location evidence="1">Membrane</location>
        <topology evidence="1">Multi-pass membrane protein</topology>
    </subcellularLocation>
</comment>
<evidence type="ECO:0000256" key="4">
    <source>
        <dbReference type="ARBA" id="ARBA00022989"/>
    </source>
</evidence>
<dbReference type="PANTHER" id="PTHR45649">
    <property type="entry name" value="AMINO-ACID PERMEASE BAT1"/>
    <property type="match status" value="1"/>
</dbReference>
<feature type="transmembrane region" description="Helical" evidence="6">
    <location>
        <begin position="452"/>
        <end position="471"/>
    </location>
</feature>
<reference evidence="7 8" key="1">
    <citation type="submission" date="2024-06" db="EMBL/GenBank/DDBJ databases">
        <title>The Natural Products Discovery Center: Release of the First 8490 Sequenced Strains for Exploring Actinobacteria Biosynthetic Diversity.</title>
        <authorList>
            <person name="Kalkreuter E."/>
            <person name="Kautsar S.A."/>
            <person name="Yang D."/>
            <person name="Bader C.D."/>
            <person name="Teijaro C.N."/>
            <person name="Fluegel L."/>
            <person name="Davis C.M."/>
            <person name="Simpson J.R."/>
            <person name="Lauterbach L."/>
            <person name="Steele A.D."/>
            <person name="Gui C."/>
            <person name="Meng S."/>
            <person name="Li G."/>
            <person name="Viehrig K."/>
            <person name="Ye F."/>
            <person name="Su P."/>
            <person name="Kiefer A.F."/>
            <person name="Nichols A."/>
            <person name="Cepeda A.J."/>
            <person name="Yan W."/>
            <person name="Fan B."/>
            <person name="Jiang Y."/>
            <person name="Adhikari A."/>
            <person name="Zheng C.-J."/>
            <person name="Schuster L."/>
            <person name="Cowan T.M."/>
            <person name="Smanski M.J."/>
            <person name="Chevrette M.G."/>
            <person name="De Carvalho L.P.S."/>
            <person name="Shen B."/>
        </authorList>
    </citation>
    <scope>NUCLEOTIDE SEQUENCE [LARGE SCALE GENOMIC DNA]</scope>
    <source>
        <strain evidence="7 8">NPDC049574</strain>
    </source>
</reference>
<proteinExistence type="predicted"/>
<feature type="transmembrane region" description="Helical" evidence="6">
    <location>
        <begin position="385"/>
        <end position="407"/>
    </location>
</feature>
<name>A0ABV3GWZ4_9ACTN</name>
<organism evidence="7 8">
    <name type="scientific">Nonomuraea bangladeshensis</name>
    <dbReference type="NCBI Taxonomy" id="404385"/>
    <lineage>
        <taxon>Bacteria</taxon>
        <taxon>Bacillati</taxon>
        <taxon>Actinomycetota</taxon>
        <taxon>Actinomycetes</taxon>
        <taxon>Streptosporangiales</taxon>
        <taxon>Streptosporangiaceae</taxon>
        <taxon>Nonomuraea</taxon>
    </lineage>
</organism>